<dbReference type="InterPro" id="IPR036285">
    <property type="entry name" value="PRP4-like_sf"/>
</dbReference>
<name>A0AAW1QL45_9CHLO</name>
<proteinExistence type="predicted"/>
<dbReference type="InterPro" id="IPR020472">
    <property type="entry name" value="WD40_PAC1"/>
</dbReference>
<dbReference type="GO" id="GO:0046540">
    <property type="term" value="C:U4/U6 x U5 tri-snRNP complex"/>
    <property type="evidence" value="ECO:0007669"/>
    <property type="project" value="TreeGrafter"/>
</dbReference>
<feature type="repeat" description="WD" evidence="3">
    <location>
        <begin position="400"/>
        <end position="442"/>
    </location>
</feature>
<keyword evidence="1 3" id="KW-0853">WD repeat</keyword>
<evidence type="ECO:0000256" key="2">
    <source>
        <dbReference type="ARBA" id="ARBA00022737"/>
    </source>
</evidence>
<dbReference type="InterPro" id="IPR036322">
    <property type="entry name" value="WD40_repeat_dom_sf"/>
</dbReference>
<dbReference type="PRINTS" id="PR00320">
    <property type="entry name" value="GPROTEINBRPT"/>
</dbReference>
<feature type="repeat" description="WD" evidence="3">
    <location>
        <begin position="358"/>
        <end position="399"/>
    </location>
</feature>
<keyword evidence="2" id="KW-0677">Repeat</keyword>
<feature type="repeat" description="WD" evidence="3">
    <location>
        <begin position="274"/>
        <end position="315"/>
    </location>
</feature>
<evidence type="ECO:0000256" key="3">
    <source>
        <dbReference type="PROSITE-ProRule" id="PRU00221"/>
    </source>
</evidence>
<dbReference type="AlphaFoldDB" id="A0AAW1QL45"/>
<dbReference type="PROSITE" id="PS50082">
    <property type="entry name" value="WD_REPEATS_2"/>
    <property type="match status" value="5"/>
</dbReference>
<dbReference type="SUPFAM" id="SSF50978">
    <property type="entry name" value="WD40 repeat-like"/>
    <property type="match status" value="1"/>
</dbReference>
<dbReference type="Proteomes" id="UP001445335">
    <property type="component" value="Unassembled WGS sequence"/>
</dbReference>
<dbReference type="GO" id="GO:0017070">
    <property type="term" value="F:U6 snRNA binding"/>
    <property type="evidence" value="ECO:0007669"/>
    <property type="project" value="TreeGrafter"/>
</dbReference>
<dbReference type="InterPro" id="IPR015943">
    <property type="entry name" value="WD40/YVTN_repeat-like_dom_sf"/>
</dbReference>
<dbReference type="EMBL" id="JALJOU010000091">
    <property type="protein sequence ID" value="KAK9822166.1"/>
    <property type="molecule type" value="Genomic_DNA"/>
</dbReference>
<dbReference type="PANTHER" id="PTHR19846:SF0">
    <property type="entry name" value="PRE-MRNA PROCESSING FACTOR 4"/>
    <property type="match status" value="1"/>
</dbReference>
<organism evidence="5 6">
    <name type="scientific">Elliptochloris bilobata</name>
    <dbReference type="NCBI Taxonomy" id="381761"/>
    <lineage>
        <taxon>Eukaryota</taxon>
        <taxon>Viridiplantae</taxon>
        <taxon>Chlorophyta</taxon>
        <taxon>core chlorophytes</taxon>
        <taxon>Trebouxiophyceae</taxon>
        <taxon>Trebouxiophyceae incertae sedis</taxon>
        <taxon>Elliptochloris clade</taxon>
        <taxon>Elliptochloris</taxon>
    </lineage>
</organism>
<feature type="repeat" description="WD" evidence="3">
    <location>
        <begin position="316"/>
        <end position="357"/>
    </location>
</feature>
<dbReference type="SMART" id="SM00500">
    <property type="entry name" value="SFM"/>
    <property type="match status" value="1"/>
</dbReference>
<dbReference type="SMART" id="SM00320">
    <property type="entry name" value="WD40"/>
    <property type="match status" value="7"/>
</dbReference>
<dbReference type="Pfam" id="PF08799">
    <property type="entry name" value="PRP4"/>
    <property type="match status" value="1"/>
</dbReference>
<dbReference type="SUPFAM" id="SSF158230">
    <property type="entry name" value="PRP4-like"/>
    <property type="match status" value="1"/>
</dbReference>
<dbReference type="PROSITE" id="PS00678">
    <property type="entry name" value="WD_REPEATS_1"/>
    <property type="match status" value="1"/>
</dbReference>
<dbReference type="FunFam" id="2.130.10.10:FF:000411">
    <property type="entry name" value="U4/U6 small nuclear ribonucleoprotein Prp4"/>
    <property type="match status" value="1"/>
</dbReference>
<feature type="repeat" description="WD" evidence="3">
    <location>
        <begin position="443"/>
        <end position="475"/>
    </location>
</feature>
<evidence type="ECO:0000259" key="4">
    <source>
        <dbReference type="SMART" id="SM00500"/>
    </source>
</evidence>
<sequence>MPAASQHAKILQEEALRLAEQRRRIRATVTPTADADVRRVLRQIGQPVTLFGEREMERRDRLQKLMAMMDEDERDAALARAEEEVEMLDQDTAPKELFYTEGPPTLKDARLQIARFSMGRAAKRLAAARRRRESADEDEDAEADEAVAAARRVVNQCSEMGDERPLAAAAFSPDAAVLATAAWSGLLKLWAMPGCAKLLTIRAHSDRVTGIAWHPDARGEAVARSGAPDAASPADAMHVDGGSGAIGGTVQLATGGADCTLRLWGAGGAPLRTLAGHTKRLGRVAFHPMGAHVGSASFDGTWRLWDAEAGACLLEQEGHSREVYALAFHPDGALAASGGLDAIGRVWDLRTGRSIMVLEGHVKALLALDFAPGGGLLASGSEDHTARVWDLRQRRCLYTLPGHRSLVSQVRFEPSDGHVLLTAGYDSAAKLWSARDWQLARTLAGHEGRVMGADIAPDGSGLVATVSYDRTVKLWAPEDPPPEEL</sequence>
<dbReference type="GO" id="GO:0000398">
    <property type="term" value="P:mRNA splicing, via spliceosome"/>
    <property type="evidence" value="ECO:0007669"/>
    <property type="project" value="TreeGrafter"/>
</dbReference>
<dbReference type="InterPro" id="IPR019775">
    <property type="entry name" value="WD40_repeat_CS"/>
</dbReference>
<keyword evidence="6" id="KW-1185">Reference proteome</keyword>
<evidence type="ECO:0000313" key="5">
    <source>
        <dbReference type="EMBL" id="KAK9822166.1"/>
    </source>
</evidence>
<dbReference type="Gene3D" id="2.130.10.10">
    <property type="entry name" value="YVTN repeat-like/Quinoprotein amine dehydrogenase"/>
    <property type="match status" value="3"/>
</dbReference>
<dbReference type="PROSITE" id="PS50294">
    <property type="entry name" value="WD_REPEATS_REGION"/>
    <property type="match status" value="5"/>
</dbReference>
<evidence type="ECO:0000313" key="6">
    <source>
        <dbReference type="Proteomes" id="UP001445335"/>
    </source>
</evidence>
<accession>A0AAW1QL45</accession>
<dbReference type="CDD" id="cd00200">
    <property type="entry name" value="WD40"/>
    <property type="match status" value="1"/>
</dbReference>
<dbReference type="Pfam" id="PF00400">
    <property type="entry name" value="WD40"/>
    <property type="match status" value="7"/>
</dbReference>
<comment type="caution">
    <text evidence="5">The sequence shown here is derived from an EMBL/GenBank/DDBJ whole genome shotgun (WGS) entry which is preliminary data.</text>
</comment>
<protein>
    <recommendedName>
        <fullName evidence="4">Pre-mRNA processing factor 4 (PRP4)-like domain-containing protein</fullName>
    </recommendedName>
</protein>
<feature type="domain" description="Pre-mRNA processing factor 4 (PRP4)-like" evidence="4">
    <location>
        <begin position="32"/>
        <end position="84"/>
    </location>
</feature>
<gene>
    <name evidence="5" type="ORF">WJX81_003379</name>
</gene>
<reference evidence="5 6" key="1">
    <citation type="journal article" date="2024" name="Nat. Commun.">
        <title>Phylogenomics reveals the evolutionary origins of lichenization in chlorophyte algae.</title>
        <authorList>
            <person name="Puginier C."/>
            <person name="Libourel C."/>
            <person name="Otte J."/>
            <person name="Skaloud P."/>
            <person name="Haon M."/>
            <person name="Grisel S."/>
            <person name="Petersen M."/>
            <person name="Berrin J.G."/>
            <person name="Delaux P.M."/>
            <person name="Dal Grande F."/>
            <person name="Keller J."/>
        </authorList>
    </citation>
    <scope>NUCLEOTIDE SEQUENCE [LARGE SCALE GENOMIC DNA]</scope>
    <source>
        <strain evidence="5 6">SAG 245.80</strain>
    </source>
</reference>
<dbReference type="Gene3D" id="4.10.280.110">
    <property type="entry name" value="Pre-mRNA processing factor 4 domain"/>
    <property type="match status" value="1"/>
</dbReference>
<dbReference type="InterPro" id="IPR001680">
    <property type="entry name" value="WD40_rpt"/>
</dbReference>
<dbReference type="GO" id="GO:0030621">
    <property type="term" value="F:U4 snRNA binding"/>
    <property type="evidence" value="ECO:0007669"/>
    <property type="project" value="TreeGrafter"/>
</dbReference>
<dbReference type="PANTHER" id="PTHR19846">
    <property type="entry name" value="WD40 REPEAT PROTEIN"/>
    <property type="match status" value="1"/>
</dbReference>
<dbReference type="InterPro" id="IPR014906">
    <property type="entry name" value="PRP4-like"/>
</dbReference>
<evidence type="ECO:0000256" key="1">
    <source>
        <dbReference type="ARBA" id="ARBA00022574"/>
    </source>
</evidence>